<dbReference type="PANTHER" id="PTHR19446">
    <property type="entry name" value="REVERSE TRANSCRIPTASES"/>
    <property type="match status" value="1"/>
</dbReference>
<dbReference type="InterPro" id="IPR000477">
    <property type="entry name" value="RT_dom"/>
</dbReference>
<dbReference type="Pfam" id="PF00078">
    <property type="entry name" value="RVT_1"/>
    <property type="match status" value="1"/>
</dbReference>
<gene>
    <name evidence="3" type="ORF">RO3G_05962</name>
</gene>
<organism evidence="3 4">
    <name type="scientific">Rhizopus delemar (strain RA 99-880 / ATCC MYA-4621 / FGSC 9543 / NRRL 43880)</name>
    <name type="common">Mucormycosis agent</name>
    <name type="synonym">Rhizopus arrhizus var. delemar</name>
    <dbReference type="NCBI Taxonomy" id="246409"/>
    <lineage>
        <taxon>Eukaryota</taxon>
        <taxon>Fungi</taxon>
        <taxon>Fungi incertae sedis</taxon>
        <taxon>Mucoromycota</taxon>
        <taxon>Mucoromycotina</taxon>
        <taxon>Mucoromycetes</taxon>
        <taxon>Mucorales</taxon>
        <taxon>Mucorineae</taxon>
        <taxon>Rhizopodaceae</taxon>
        <taxon>Rhizopus</taxon>
    </lineage>
</organism>
<reference evidence="3 4" key="1">
    <citation type="journal article" date="2009" name="PLoS Genet.">
        <title>Genomic analysis of the basal lineage fungus Rhizopus oryzae reveals a whole-genome duplication.</title>
        <authorList>
            <person name="Ma L.-J."/>
            <person name="Ibrahim A.S."/>
            <person name="Skory C."/>
            <person name="Grabherr M.G."/>
            <person name="Burger G."/>
            <person name="Butler M."/>
            <person name="Elias M."/>
            <person name="Idnurm A."/>
            <person name="Lang B.F."/>
            <person name="Sone T."/>
            <person name="Abe A."/>
            <person name="Calvo S.E."/>
            <person name="Corrochano L.M."/>
            <person name="Engels R."/>
            <person name="Fu J."/>
            <person name="Hansberg W."/>
            <person name="Kim J.-M."/>
            <person name="Kodira C.D."/>
            <person name="Koehrsen M.J."/>
            <person name="Liu B."/>
            <person name="Miranda-Saavedra D."/>
            <person name="O'Leary S."/>
            <person name="Ortiz-Castellanos L."/>
            <person name="Poulter R."/>
            <person name="Rodriguez-Romero J."/>
            <person name="Ruiz-Herrera J."/>
            <person name="Shen Y.-Q."/>
            <person name="Zeng Q."/>
            <person name="Galagan J."/>
            <person name="Birren B.W."/>
            <person name="Cuomo C.A."/>
            <person name="Wickes B.L."/>
        </authorList>
    </citation>
    <scope>NUCLEOTIDE SEQUENCE [LARGE SCALE GENOMIC DNA]</scope>
    <source>
        <strain evidence="4">RA 99-880 / ATCC MYA-4621 / FGSC 9543 / NRRL 43880</strain>
    </source>
</reference>
<dbReference type="Proteomes" id="UP000009138">
    <property type="component" value="Unassembled WGS sequence"/>
</dbReference>
<dbReference type="eggNOG" id="KOG1075">
    <property type="taxonomic scope" value="Eukaryota"/>
</dbReference>
<feature type="signal peptide" evidence="1">
    <location>
        <begin position="1"/>
        <end position="22"/>
    </location>
</feature>
<evidence type="ECO:0000259" key="2">
    <source>
        <dbReference type="Pfam" id="PF00078"/>
    </source>
</evidence>
<keyword evidence="1" id="KW-0732">Signal</keyword>
<feature type="domain" description="Reverse transcriptase" evidence="2">
    <location>
        <begin position="40"/>
        <end position="138"/>
    </location>
</feature>
<dbReference type="OMA" id="ESAPKDC"/>
<accession>I1BYH7</accession>
<evidence type="ECO:0000313" key="4">
    <source>
        <dbReference type="Proteomes" id="UP000009138"/>
    </source>
</evidence>
<sequence>MLAPLQPTLATILLFLFQLCWTWSYTPAEWRLAQIVPIYKKGDPTETGNHRPISLTSVFRKLLERSIHHFLINHSPPLDIAQGGFRESRGSLDQALCLAEVCNILRRHYRITPVLACLDIKSAFGTVDRRQIWRTLEKTAPAALNPSKCVILDPSQSSSSYTLYGEEIPRHSSFPYLGTYLVSLPLR</sequence>
<proteinExistence type="predicted"/>
<dbReference type="InParanoid" id="I1BYH7"/>
<evidence type="ECO:0000256" key="1">
    <source>
        <dbReference type="SAM" id="SignalP"/>
    </source>
</evidence>
<protein>
    <recommendedName>
        <fullName evidence="2">Reverse transcriptase domain-containing protein</fullName>
    </recommendedName>
</protein>
<dbReference type="RefSeq" id="XP_067516653.1">
    <property type="nucleotide sequence ID" value="XM_067660552.1"/>
</dbReference>
<dbReference type="OrthoDB" id="2260598at2759"/>
<dbReference type="EMBL" id="CH476735">
    <property type="protein sequence ID" value="EIE81257.1"/>
    <property type="molecule type" value="Genomic_DNA"/>
</dbReference>
<name>I1BYH7_RHIO9</name>
<dbReference type="VEuPathDB" id="FungiDB:RO3G_05962"/>
<dbReference type="AlphaFoldDB" id="I1BYH7"/>
<dbReference type="GeneID" id="93612933"/>
<keyword evidence="4" id="KW-1185">Reference proteome</keyword>
<evidence type="ECO:0000313" key="3">
    <source>
        <dbReference type="EMBL" id="EIE81257.1"/>
    </source>
</evidence>
<feature type="chain" id="PRO_5003638393" description="Reverse transcriptase domain-containing protein" evidence="1">
    <location>
        <begin position="23"/>
        <end position="187"/>
    </location>
</feature>